<gene>
    <name evidence="2" type="ORF">G2W53_032507</name>
</gene>
<proteinExistence type="predicted"/>
<keyword evidence="1" id="KW-0812">Transmembrane</keyword>
<keyword evidence="1" id="KW-0472">Membrane</keyword>
<keyword evidence="1" id="KW-1133">Transmembrane helix</keyword>
<comment type="caution">
    <text evidence="2">The sequence shown here is derived from an EMBL/GenBank/DDBJ whole genome shotgun (WGS) entry which is preliminary data.</text>
</comment>
<name>A0A834SZ72_9FABA</name>
<evidence type="ECO:0000256" key="1">
    <source>
        <dbReference type="SAM" id="Phobius"/>
    </source>
</evidence>
<accession>A0A834SZ72</accession>
<dbReference type="EMBL" id="JAAIUW010000010">
    <property type="protein sequence ID" value="KAF7811531.1"/>
    <property type="molecule type" value="Genomic_DNA"/>
</dbReference>
<feature type="transmembrane region" description="Helical" evidence="1">
    <location>
        <begin position="20"/>
        <end position="39"/>
    </location>
</feature>
<keyword evidence="3" id="KW-1185">Reference proteome</keyword>
<organism evidence="2 3">
    <name type="scientific">Senna tora</name>
    <dbReference type="NCBI Taxonomy" id="362788"/>
    <lineage>
        <taxon>Eukaryota</taxon>
        <taxon>Viridiplantae</taxon>
        <taxon>Streptophyta</taxon>
        <taxon>Embryophyta</taxon>
        <taxon>Tracheophyta</taxon>
        <taxon>Spermatophyta</taxon>
        <taxon>Magnoliopsida</taxon>
        <taxon>eudicotyledons</taxon>
        <taxon>Gunneridae</taxon>
        <taxon>Pentapetalae</taxon>
        <taxon>rosids</taxon>
        <taxon>fabids</taxon>
        <taxon>Fabales</taxon>
        <taxon>Fabaceae</taxon>
        <taxon>Caesalpinioideae</taxon>
        <taxon>Cassia clade</taxon>
        <taxon>Senna</taxon>
    </lineage>
</organism>
<sequence>METVVTNDVAAVCGSFSPNPYALIASFLLVATGAWVFIFRFPRDSSPAWSCAKVFLLRL</sequence>
<evidence type="ECO:0000313" key="3">
    <source>
        <dbReference type="Proteomes" id="UP000634136"/>
    </source>
</evidence>
<dbReference type="AlphaFoldDB" id="A0A834SZ72"/>
<evidence type="ECO:0000313" key="2">
    <source>
        <dbReference type="EMBL" id="KAF7811531.1"/>
    </source>
</evidence>
<reference evidence="2" key="1">
    <citation type="submission" date="2020-09" db="EMBL/GenBank/DDBJ databases">
        <title>Genome-Enabled Discovery of Anthraquinone Biosynthesis in Senna tora.</title>
        <authorList>
            <person name="Kang S.-H."/>
            <person name="Pandey R.P."/>
            <person name="Lee C.-M."/>
            <person name="Sim J.-S."/>
            <person name="Jeong J.-T."/>
            <person name="Choi B.-S."/>
            <person name="Jung M."/>
            <person name="Ginzburg D."/>
            <person name="Zhao K."/>
            <person name="Won S.Y."/>
            <person name="Oh T.-J."/>
            <person name="Yu Y."/>
            <person name="Kim N.-H."/>
            <person name="Lee O.R."/>
            <person name="Lee T.-H."/>
            <person name="Bashyal P."/>
            <person name="Kim T.-S."/>
            <person name="Lee W.-H."/>
            <person name="Kawkins C."/>
            <person name="Kim C.-K."/>
            <person name="Kim J.S."/>
            <person name="Ahn B.O."/>
            <person name="Rhee S.Y."/>
            <person name="Sohng J.K."/>
        </authorList>
    </citation>
    <scope>NUCLEOTIDE SEQUENCE</scope>
    <source>
        <tissue evidence="2">Leaf</tissue>
    </source>
</reference>
<protein>
    <submittedName>
        <fullName evidence="2">Uncharacterized protein</fullName>
    </submittedName>
</protein>
<dbReference type="Proteomes" id="UP000634136">
    <property type="component" value="Unassembled WGS sequence"/>
</dbReference>